<evidence type="ECO:0000313" key="4">
    <source>
        <dbReference type="Proteomes" id="UP001197114"/>
    </source>
</evidence>
<feature type="chain" id="PRO_5047527566" description="DUF3558 domain-containing protein" evidence="2">
    <location>
        <begin position="22"/>
        <end position="228"/>
    </location>
</feature>
<name>A0ABS6YR21_9ACTN</name>
<gene>
    <name evidence="3" type="ORF">GKQ77_18570</name>
</gene>
<dbReference type="PROSITE" id="PS51257">
    <property type="entry name" value="PROKAR_LIPOPROTEIN"/>
    <property type="match status" value="1"/>
</dbReference>
<feature type="region of interest" description="Disordered" evidence="1">
    <location>
        <begin position="26"/>
        <end position="51"/>
    </location>
</feature>
<keyword evidence="4" id="KW-1185">Reference proteome</keyword>
<feature type="region of interest" description="Disordered" evidence="1">
    <location>
        <begin position="142"/>
        <end position="174"/>
    </location>
</feature>
<evidence type="ECO:0000256" key="2">
    <source>
        <dbReference type="SAM" id="SignalP"/>
    </source>
</evidence>
<evidence type="ECO:0000313" key="3">
    <source>
        <dbReference type="EMBL" id="MBW5423540.1"/>
    </source>
</evidence>
<comment type="caution">
    <text evidence="3">The sequence shown here is derived from an EMBL/GenBank/DDBJ whole genome shotgun (WGS) entry which is preliminary data.</text>
</comment>
<evidence type="ECO:0008006" key="5">
    <source>
        <dbReference type="Google" id="ProtNLM"/>
    </source>
</evidence>
<evidence type="ECO:0000256" key="1">
    <source>
        <dbReference type="SAM" id="MobiDB-lite"/>
    </source>
</evidence>
<sequence>MSLVRLALAPAVALIGLAALTACSSSSGDESNSASSSQGGDKQVSPPAPKPITKALTQAELTQAVLGDGEVLPGYTVHGTKEATDGQYCNPALDNSAPKGWVRGSDASYEYNGSTLNMADVRICLFDTAKDAHRVYTAWKGKEKSKEQPAKPAVGDESTLVINPGSSEDDIDGYSRSGKVVIRVQIDGNTGGDPSGAQAMLSATLKRLQQLQDGKPATVTAAEERAAR</sequence>
<dbReference type="RefSeq" id="WP_219689998.1">
    <property type="nucleotide sequence ID" value="NZ_WMBF01000198.1"/>
</dbReference>
<reference evidence="3 4" key="1">
    <citation type="submission" date="2019-11" db="EMBL/GenBank/DDBJ databases">
        <authorList>
            <person name="Ay H."/>
        </authorList>
    </citation>
    <scope>NUCLEOTIDE SEQUENCE [LARGE SCALE GENOMIC DNA]</scope>
    <source>
        <strain evidence="3 4">BG9H</strain>
    </source>
</reference>
<organism evidence="3 4">
    <name type="scientific">Streptomyces anatolicus</name>
    <dbReference type="NCBI Taxonomy" id="2675858"/>
    <lineage>
        <taxon>Bacteria</taxon>
        <taxon>Bacillati</taxon>
        <taxon>Actinomycetota</taxon>
        <taxon>Actinomycetes</taxon>
        <taxon>Kitasatosporales</taxon>
        <taxon>Streptomycetaceae</taxon>
        <taxon>Streptomyces</taxon>
    </lineage>
</organism>
<dbReference type="Proteomes" id="UP001197114">
    <property type="component" value="Unassembled WGS sequence"/>
</dbReference>
<keyword evidence="2" id="KW-0732">Signal</keyword>
<protein>
    <recommendedName>
        <fullName evidence="5">DUF3558 domain-containing protein</fullName>
    </recommendedName>
</protein>
<feature type="signal peptide" evidence="2">
    <location>
        <begin position="1"/>
        <end position="21"/>
    </location>
</feature>
<accession>A0ABS6YR21</accession>
<dbReference type="EMBL" id="WMBF01000198">
    <property type="protein sequence ID" value="MBW5423540.1"/>
    <property type="molecule type" value="Genomic_DNA"/>
</dbReference>
<proteinExistence type="predicted"/>
<feature type="compositionally biased region" description="Low complexity" evidence="1">
    <location>
        <begin position="26"/>
        <end position="37"/>
    </location>
</feature>